<dbReference type="GO" id="GO:0003700">
    <property type="term" value="F:DNA-binding transcription factor activity"/>
    <property type="evidence" value="ECO:0007669"/>
    <property type="project" value="InterPro"/>
</dbReference>
<keyword evidence="3" id="KW-1185">Reference proteome</keyword>
<dbReference type="PANTHER" id="PTHR33164">
    <property type="entry name" value="TRANSCRIPTIONAL REGULATOR, MARR FAMILY"/>
    <property type="match status" value="1"/>
</dbReference>
<name>A0A4R6SLV8_LABRH</name>
<sequence>MTETQAPPRWLSHAEMRSWRAYVVGTSLLRRQLHRELAEKHKLSLVDYEVLVQLSERDGSVRMSELAGDVGATKSKLSHQISRLEDAGLVQRRLCPDDARGVLAELTDKGAEMLRRTAPTHVDGVRDHLIDLMTPEEQAVVAAVFERVIDHLDNLTD</sequence>
<organism evidence="2 3">
    <name type="scientific">Labedaea rhizosphaerae</name>
    <dbReference type="NCBI Taxonomy" id="598644"/>
    <lineage>
        <taxon>Bacteria</taxon>
        <taxon>Bacillati</taxon>
        <taxon>Actinomycetota</taxon>
        <taxon>Actinomycetes</taxon>
        <taxon>Pseudonocardiales</taxon>
        <taxon>Pseudonocardiaceae</taxon>
        <taxon>Labedaea</taxon>
    </lineage>
</organism>
<dbReference type="AlphaFoldDB" id="A0A4R6SLV8"/>
<accession>A0A4R6SLV8</accession>
<dbReference type="SMART" id="SM00347">
    <property type="entry name" value="HTH_MARR"/>
    <property type="match status" value="1"/>
</dbReference>
<protein>
    <submittedName>
        <fullName evidence="2">MarR family transcriptional regulator</fullName>
    </submittedName>
</protein>
<dbReference type="PROSITE" id="PS50995">
    <property type="entry name" value="HTH_MARR_2"/>
    <property type="match status" value="1"/>
</dbReference>
<dbReference type="InterPro" id="IPR011991">
    <property type="entry name" value="ArsR-like_HTH"/>
</dbReference>
<dbReference type="PRINTS" id="PR00598">
    <property type="entry name" value="HTHMARR"/>
</dbReference>
<dbReference type="SUPFAM" id="SSF46785">
    <property type="entry name" value="Winged helix' DNA-binding domain"/>
    <property type="match status" value="1"/>
</dbReference>
<dbReference type="InterPro" id="IPR000835">
    <property type="entry name" value="HTH_MarR-typ"/>
</dbReference>
<comment type="caution">
    <text evidence="2">The sequence shown here is derived from an EMBL/GenBank/DDBJ whole genome shotgun (WGS) entry which is preliminary data.</text>
</comment>
<dbReference type="CDD" id="cd00090">
    <property type="entry name" value="HTH_ARSR"/>
    <property type="match status" value="1"/>
</dbReference>
<dbReference type="GO" id="GO:0006950">
    <property type="term" value="P:response to stress"/>
    <property type="evidence" value="ECO:0007669"/>
    <property type="project" value="TreeGrafter"/>
</dbReference>
<dbReference type="Pfam" id="PF01047">
    <property type="entry name" value="MarR"/>
    <property type="match status" value="1"/>
</dbReference>
<dbReference type="PANTHER" id="PTHR33164:SF99">
    <property type="entry name" value="MARR FAMILY REGULATORY PROTEIN"/>
    <property type="match status" value="1"/>
</dbReference>
<evidence type="ECO:0000313" key="2">
    <source>
        <dbReference type="EMBL" id="TDQ04957.1"/>
    </source>
</evidence>
<evidence type="ECO:0000259" key="1">
    <source>
        <dbReference type="PROSITE" id="PS50995"/>
    </source>
</evidence>
<dbReference type="Gene3D" id="1.10.10.10">
    <property type="entry name" value="Winged helix-like DNA-binding domain superfamily/Winged helix DNA-binding domain"/>
    <property type="match status" value="1"/>
</dbReference>
<dbReference type="InterPro" id="IPR039422">
    <property type="entry name" value="MarR/SlyA-like"/>
</dbReference>
<feature type="domain" description="HTH marR-type" evidence="1">
    <location>
        <begin position="1"/>
        <end position="150"/>
    </location>
</feature>
<proteinExistence type="predicted"/>
<reference evidence="2 3" key="1">
    <citation type="submission" date="2019-03" db="EMBL/GenBank/DDBJ databases">
        <title>Genomic Encyclopedia of Type Strains, Phase IV (KMG-IV): sequencing the most valuable type-strain genomes for metagenomic binning, comparative biology and taxonomic classification.</title>
        <authorList>
            <person name="Goeker M."/>
        </authorList>
    </citation>
    <scope>NUCLEOTIDE SEQUENCE [LARGE SCALE GENOMIC DNA]</scope>
    <source>
        <strain evidence="2 3">DSM 45361</strain>
    </source>
</reference>
<dbReference type="InterPro" id="IPR036390">
    <property type="entry name" value="WH_DNA-bd_sf"/>
</dbReference>
<evidence type="ECO:0000313" key="3">
    <source>
        <dbReference type="Proteomes" id="UP000295444"/>
    </source>
</evidence>
<dbReference type="InterPro" id="IPR036388">
    <property type="entry name" value="WH-like_DNA-bd_sf"/>
</dbReference>
<dbReference type="Proteomes" id="UP000295444">
    <property type="component" value="Unassembled WGS sequence"/>
</dbReference>
<gene>
    <name evidence="2" type="ORF">EV186_101921</name>
</gene>
<dbReference type="EMBL" id="SNXZ01000001">
    <property type="protein sequence ID" value="TDQ04957.1"/>
    <property type="molecule type" value="Genomic_DNA"/>
</dbReference>